<dbReference type="AlphaFoldDB" id="A0A4Q0T1K0"/>
<proteinExistence type="predicted"/>
<keyword evidence="3" id="KW-1185">Reference proteome</keyword>
<name>A0A4Q0T1K0_9BACT</name>
<dbReference type="Gene3D" id="3.40.50.150">
    <property type="entry name" value="Vaccinia Virus protein VP39"/>
    <property type="match status" value="1"/>
</dbReference>
<dbReference type="RefSeq" id="WP_128911620.1">
    <property type="nucleotide sequence ID" value="NZ_RDSM01000001.1"/>
</dbReference>
<evidence type="ECO:0000259" key="1">
    <source>
        <dbReference type="Pfam" id="PF08242"/>
    </source>
</evidence>
<accession>A0A4Q0T1K0</accession>
<dbReference type="Pfam" id="PF08242">
    <property type="entry name" value="Methyltransf_12"/>
    <property type="match status" value="1"/>
</dbReference>
<dbReference type="EMBL" id="RDSM01000001">
    <property type="protein sequence ID" value="RXH57453.1"/>
    <property type="molecule type" value="Genomic_DNA"/>
</dbReference>
<sequence length="211" mass="23975">MSEPPNFDRIARPYRWLEYFTLGPVLQQTRTHFLAHLDDRRQALILGDGDGRFTAQLLLRNPHIEADAVDTSATMLHLLAQRANAPKRLRTHHGDALTYAPIVLPDLIVTHFFLDCLTQPELDRLTHRLAQTLAPGGLWLLSDFRIPPGPMNRPARLYIAFLYKTFSLLTGLSTASLPDHTTALTQAGLVRVAHHYRLFGLLTTELWRKTQ</sequence>
<reference evidence="3" key="2">
    <citation type="submission" date="2019-02" db="EMBL/GenBank/DDBJ databases">
        <title>Granulicella sibirica sp. nov., a psychrotolerant acidobacterium isolated from an organic soil layer in forested tundra, West Siberia.</title>
        <authorList>
            <person name="Oshkin I.Y."/>
            <person name="Kulichevskaya I.S."/>
            <person name="Rijpstra W.I.C."/>
            <person name="Sinninghe Damste J.S."/>
            <person name="Rakitin A.L."/>
            <person name="Ravin N.V."/>
            <person name="Dedysh S.N."/>
        </authorList>
    </citation>
    <scope>NUCLEOTIDE SEQUENCE [LARGE SCALE GENOMIC DNA]</scope>
    <source>
        <strain evidence="3">AF10</strain>
    </source>
</reference>
<protein>
    <submittedName>
        <fullName evidence="2">Biosynthesis of ubiquinone</fullName>
    </submittedName>
</protein>
<dbReference type="Proteomes" id="UP000289437">
    <property type="component" value="Unassembled WGS sequence"/>
</dbReference>
<dbReference type="OrthoDB" id="117239at2"/>
<dbReference type="SUPFAM" id="SSF53335">
    <property type="entry name" value="S-adenosyl-L-methionine-dependent methyltransferases"/>
    <property type="match status" value="1"/>
</dbReference>
<comment type="caution">
    <text evidence="2">The sequence shown here is derived from an EMBL/GenBank/DDBJ whole genome shotgun (WGS) entry which is preliminary data.</text>
</comment>
<reference evidence="2 3" key="1">
    <citation type="submission" date="2018-11" db="EMBL/GenBank/DDBJ databases">
        <authorList>
            <person name="Mardanov A.V."/>
            <person name="Ravin N.V."/>
            <person name="Dedysh S.N."/>
        </authorList>
    </citation>
    <scope>NUCLEOTIDE SEQUENCE [LARGE SCALE GENOMIC DNA]</scope>
    <source>
        <strain evidence="2 3">AF10</strain>
    </source>
</reference>
<evidence type="ECO:0000313" key="2">
    <source>
        <dbReference type="EMBL" id="RXH57453.1"/>
    </source>
</evidence>
<dbReference type="CDD" id="cd02440">
    <property type="entry name" value="AdoMet_MTases"/>
    <property type="match status" value="1"/>
</dbReference>
<keyword evidence="2" id="KW-0830">Ubiquinone</keyword>
<organism evidence="2 3">
    <name type="scientific">Granulicella sibirica</name>
    <dbReference type="NCBI Taxonomy" id="2479048"/>
    <lineage>
        <taxon>Bacteria</taxon>
        <taxon>Pseudomonadati</taxon>
        <taxon>Acidobacteriota</taxon>
        <taxon>Terriglobia</taxon>
        <taxon>Terriglobales</taxon>
        <taxon>Acidobacteriaceae</taxon>
        <taxon>Granulicella</taxon>
    </lineage>
</organism>
<evidence type="ECO:0000313" key="3">
    <source>
        <dbReference type="Proteomes" id="UP000289437"/>
    </source>
</evidence>
<dbReference type="InterPro" id="IPR029063">
    <property type="entry name" value="SAM-dependent_MTases_sf"/>
</dbReference>
<feature type="domain" description="Methyltransferase type 12" evidence="1">
    <location>
        <begin position="45"/>
        <end position="138"/>
    </location>
</feature>
<dbReference type="InterPro" id="IPR013217">
    <property type="entry name" value="Methyltransf_12"/>
</dbReference>
<gene>
    <name evidence="2" type="ORF">GRAN_0763</name>
</gene>